<keyword evidence="1" id="KW-0175">Coiled coil</keyword>
<proteinExistence type="predicted"/>
<evidence type="ECO:0000313" key="4">
    <source>
        <dbReference type="EMBL" id="JAT29413.1"/>
    </source>
</evidence>
<reference evidence="3" key="1">
    <citation type="submission" date="2015-11" db="EMBL/GenBank/DDBJ databases">
        <title>De novo transcriptome assembly of four potential Pierce s Disease insect vectors from Arizona vineyards.</title>
        <authorList>
            <person name="Tassone E.E."/>
        </authorList>
    </citation>
    <scope>NUCLEOTIDE SEQUENCE</scope>
</reference>
<organism evidence="3">
    <name type="scientific">Graphocephala atropunctata</name>
    <dbReference type="NCBI Taxonomy" id="36148"/>
    <lineage>
        <taxon>Eukaryota</taxon>
        <taxon>Metazoa</taxon>
        <taxon>Ecdysozoa</taxon>
        <taxon>Arthropoda</taxon>
        <taxon>Hexapoda</taxon>
        <taxon>Insecta</taxon>
        <taxon>Pterygota</taxon>
        <taxon>Neoptera</taxon>
        <taxon>Paraneoptera</taxon>
        <taxon>Hemiptera</taxon>
        <taxon>Auchenorrhyncha</taxon>
        <taxon>Membracoidea</taxon>
        <taxon>Cicadellidae</taxon>
        <taxon>Cicadellinae</taxon>
        <taxon>Cicadellini</taxon>
        <taxon>Graphocephala</taxon>
    </lineage>
</organism>
<accession>A0A1B6KFW3</accession>
<dbReference type="AlphaFoldDB" id="A0A1B6KFW3"/>
<feature type="region of interest" description="Disordered" evidence="2">
    <location>
        <begin position="1"/>
        <end position="26"/>
    </location>
</feature>
<feature type="region of interest" description="Disordered" evidence="2">
    <location>
        <begin position="61"/>
        <end position="82"/>
    </location>
</feature>
<name>A0A1B6KFW3_9HEMI</name>
<protein>
    <submittedName>
        <fullName evidence="3">Uncharacterized protein</fullName>
    </submittedName>
</protein>
<feature type="coiled-coil region" evidence="1">
    <location>
        <begin position="106"/>
        <end position="133"/>
    </location>
</feature>
<gene>
    <name evidence="4" type="ORF">g.14384</name>
    <name evidence="3" type="ORF">g.14387</name>
</gene>
<evidence type="ECO:0000256" key="2">
    <source>
        <dbReference type="SAM" id="MobiDB-lite"/>
    </source>
</evidence>
<evidence type="ECO:0000313" key="3">
    <source>
        <dbReference type="EMBL" id="JAT10323.1"/>
    </source>
</evidence>
<evidence type="ECO:0000256" key="1">
    <source>
        <dbReference type="SAM" id="Coils"/>
    </source>
</evidence>
<dbReference type="EMBL" id="GEBQ01029654">
    <property type="protein sequence ID" value="JAT10323.1"/>
    <property type="molecule type" value="Transcribed_RNA"/>
</dbReference>
<feature type="coiled-coil region" evidence="1">
    <location>
        <begin position="170"/>
        <end position="221"/>
    </location>
</feature>
<sequence length="284" mass="32302">MQRAKLNAASRKCRRKSKSEESLNRTLISTPVRKASTPTREGTIVSDSPDISCILTNANKANTSKRQVKKRDKDQNATRSIPETLPSTELELDIEYNRYIQAVFRKKLEERKAADIDNELKTLQQSIEKNQKILQNTTSRLKNINFNKEVDFLHSLHSPNYGKILDTVDESSCEQRLATLNQELEQARHRLSVRKMEIPPVEELSKVISDTLAQVEKLKSNLNVMETTKVLADVSKVKKDTSNDILRVNENFPVVEELLLTRTTLEISAKDSAGFAMESHELPN</sequence>
<dbReference type="EMBL" id="GEBQ01010564">
    <property type="protein sequence ID" value="JAT29413.1"/>
    <property type="molecule type" value="Transcribed_RNA"/>
</dbReference>